<accession>A0ABR3GJB0</accession>
<keyword evidence="3" id="KW-1185">Reference proteome</keyword>
<reference evidence="2 3" key="1">
    <citation type="submission" date="2024-02" db="EMBL/GenBank/DDBJ databases">
        <title>Discinaceae phylogenomics.</title>
        <authorList>
            <person name="Dirks A.C."/>
            <person name="James T.Y."/>
        </authorList>
    </citation>
    <scope>NUCLEOTIDE SEQUENCE [LARGE SCALE GENOMIC DNA]</scope>
    <source>
        <strain evidence="2 3">ACD0624</strain>
    </source>
</reference>
<dbReference type="EMBL" id="JBBBZM010000058">
    <property type="protein sequence ID" value="KAL0636017.1"/>
    <property type="molecule type" value="Genomic_DNA"/>
</dbReference>
<evidence type="ECO:0000313" key="3">
    <source>
        <dbReference type="Proteomes" id="UP001447188"/>
    </source>
</evidence>
<dbReference type="InterPro" id="IPR046347">
    <property type="entry name" value="bZIP_sf"/>
</dbReference>
<evidence type="ECO:0000313" key="2">
    <source>
        <dbReference type="EMBL" id="KAL0636017.1"/>
    </source>
</evidence>
<protein>
    <recommendedName>
        <fullName evidence="4">BZIP domain-containing protein</fullName>
    </recommendedName>
</protein>
<dbReference type="Pfam" id="PF11905">
    <property type="entry name" value="DUF3425"/>
    <property type="match status" value="1"/>
</dbReference>
<sequence>MDENRDISDSDSSSAPPTRFEDEELELTITSDPKKRRQIQNRIAQRVYRQKQKKKLQDLEQQAITHTRSVTSDSSQLLQFDFSRPLSQPPSSLTDEQTARYASWTPLEITYPFANTITQRSACNSPLREEAVLGSIPSTSPRAIGLQLAAPVNTESIVITSTSLRLAVLTNLQILGIPPTQYTLDSAVSPFCSSSSSNISTNSSDAHASMLQQHAPDLTPTQLQREVLHHPYIDILPFRGLRDNLLVALDCGALDESELCADISRHLRVWGRLPQFAMSYEWAPEFVEKWAWVLDGEALSISNFWRAQRGDAPFEV</sequence>
<dbReference type="PANTHER" id="PTHR38116">
    <property type="entry name" value="CHROMOSOME 7, WHOLE GENOME SHOTGUN SEQUENCE"/>
    <property type="match status" value="1"/>
</dbReference>
<organism evidence="2 3">
    <name type="scientific">Discina gigas</name>
    <dbReference type="NCBI Taxonomy" id="1032678"/>
    <lineage>
        <taxon>Eukaryota</taxon>
        <taxon>Fungi</taxon>
        <taxon>Dikarya</taxon>
        <taxon>Ascomycota</taxon>
        <taxon>Pezizomycotina</taxon>
        <taxon>Pezizomycetes</taxon>
        <taxon>Pezizales</taxon>
        <taxon>Discinaceae</taxon>
        <taxon>Discina</taxon>
    </lineage>
</organism>
<evidence type="ECO:0000256" key="1">
    <source>
        <dbReference type="SAM" id="MobiDB-lite"/>
    </source>
</evidence>
<dbReference type="CDD" id="cd14688">
    <property type="entry name" value="bZIP_YAP"/>
    <property type="match status" value="1"/>
</dbReference>
<name>A0ABR3GJB0_9PEZI</name>
<feature type="region of interest" description="Disordered" evidence="1">
    <location>
        <begin position="1"/>
        <end position="38"/>
    </location>
</feature>
<dbReference type="SUPFAM" id="SSF57959">
    <property type="entry name" value="Leucine zipper domain"/>
    <property type="match status" value="1"/>
</dbReference>
<comment type="caution">
    <text evidence="2">The sequence shown here is derived from an EMBL/GenBank/DDBJ whole genome shotgun (WGS) entry which is preliminary data.</text>
</comment>
<evidence type="ECO:0008006" key="4">
    <source>
        <dbReference type="Google" id="ProtNLM"/>
    </source>
</evidence>
<dbReference type="Proteomes" id="UP001447188">
    <property type="component" value="Unassembled WGS sequence"/>
</dbReference>
<dbReference type="PANTHER" id="PTHR38116:SF9">
    <property type="entry name" value="BZIP DOMAIN-CONTAINING PROTEIN"/>
    <property type="match status" value="1"/>
</dbReference>
<dbReference type="Gene3D" id="1.20.5.170">
    <property type="match status" value="1"/>
</dbReference>
<proteinExistence type="predicted"/>
<gene>
    <name evidence="2" type="ORF">Q9L58_005046</name>
</gene>
<dbReference type="InterPro" id="IPR021833">
    <property type="entry name" value="DUF3425"/>
</dbReference>